<dbReference type="InterPro" id="IPR007809">
    <property type="entry name" value="FlgN-like"/>
</dbReference>
<dbReference type="AlphaFoldDB" id="A0A0D8LA10"/>
<evidence type="ECO:0000256" key="1">
    <source>
        <dbReference type="ARBA" id="ARBA00002397"/>
    </source>
</evidence>
<reference evidence="4 5" key="1">
    <citation type="submission" date="2015-02" db="EMBL/GenBank/DDBJ databases">
        <title>Whole genome shotgun sequencing of cultured foodborne pathogen.</title>
        <authorList>
            <person name="Timme R."/>
            <person name="Allard M.W."/>
            <person name="Strain E."/>
            <person name="Evans P.S."/>
            <person name="Brown E."/>
        </authorList>
    </citation>
    <scope>NUCLEOTIDE SEQUENCE [LARGE SCALE GENOMIC DNA]</scope>
    <source>
        <strain evidence="4 5">GCSL-TSO-24</strain>
    </source>
</reference>
<comment type="function">
    <text evidence="1">Required for the efficient initiation of filament assembly.</text>
</comment>
<name>A0A0D8LA10_MORMO</name>
<evidence type="ECO:0000313" key="5">
    <source>
        <dbReference type="Proteomes" id="UP000032582"/>
    </source>
</evidence>
<gene>
    <name evidence="4" type="ORF">UA45_04520</name>
</gene>
<dbReference type="PATRIC" id="fig|582.24.peg.1380"/>
<accession>A0A0D8LA10</accession>
<dbReference type="Proteomes" id="UP000032582">
    <property type="component" value="Unassembled WGS sequence"/>
</dbReference>
<evidence type="ECO:0000313" key="4">
    <source>
        <dbReference type="EMBL" id="KJF78677.1"/>
    </source>
</evidence>
<comment type="caution">
    <text evidence="4">The sequence shown here is derived from an EMBL/GenBank/DDBJ whole genome shotgun (WGS) entry which is preliminary data.</text>
</comment>
<dbReference type="InterPro" id="IPR036679">
    <property type="entry name" value="FlgN-like_sf"/>
</dbReference>
<evidence type="ECO:0000256" key="3">
    <source>
        <dbReference type="ARBA" id="ARBA00022795"/>
    </source>
</evidence>
<dbReference type="Pfam" id="PF05130">
    <property type="entry name" value="FlgN"/>
    <property type="match status" value="1"/>
</dbReference>
<dbReference type="SUPFAM" id="SSF140566">
    <property type="entry name" value="FlgN-like"/>
    <property type="match status" value="1"/>
</dbReference>
<dbReference type="GO" id="GO:0044780">
    <property type="term" value="P:bacterial-type flagellum assembly"/>
    <property type="evidence" value="ECO:0007669"/>
    <property type="project" value="InterPro"/>
</dbReference>
<comment type="similarity">
    <text evidence="2">Belongs to the FlgN family.</text>
</comment>
<dbReference type="EMBL" id="JZSH01000030">
    <property type="protein sequence ID" value="KJF78677.1"/>
    <property type="molecule type" value="Genomic_DNA"/>
</dbReference>
<organism evidence="4 5">
    <name type="scientific">Morganella morganii</name>
    <name type="common">Proteus morganii</name>
    <dbReference type="NCBI Taxonomy" id="582"/>
    <lineage>
        <taxon>Bacteria</taxon>
        <taxon>Pseudomonadati</taxon>
        <taxon>Pseudomonadota</taxon>
        <taxon>Gammaproteobacteria</taxon>
        <taxon>Enterobacterales</taxon>
        <taxon>Morganellaceae</taxon>
        <taxon>Morganella</taxon>
    </lineage>
</organism>
<sequence length="147" mass="17029">MEKLRHTLLKLQELLNQMDSLLVEEIKQLSSFRINPVALQPISDNKSRILSAINFYDNQRKQLEKQGQFSAPYSNSPKLSNLWSSIVSQTKNANELNQKSYALLELHMQKMQEFKKMVKDLEKKNAMYASSGKTEQENTGQMYNISI</sequence>
<dbReference type="Gene3D" id="1.20.58.300">
    <property type="entry name" value="FlgN-like"/>
    <property type="match status" value="1"/>
</dbReference>
<evidence type="ECO:0000256" key="2">
    <source>
        <dbReference type="ARBA" id="ARBA00007703"/>
    </source>
</evidence>
<proteinExistence type="inferred from homology"/>
<keyword evidence="3" id="KW-1005">Bacterial flagellum biogenesis</keyword>
<protein>
    <recommendedName>
        <fullName evidence="6">Flagellar biosynthesis protein FlgN</fullName>
    </recommendedName>
</protein>
<evidence type="ECO:0008006" key="6">
    <source>
        <dbReference type="Google" id="ProtNLM"/>
    </source>
</evidence>